<name>A0ABN3DMM3_9MICO</name>
<evidence type="ECO:0000256" key="2">
    <source>
        <dbReference type="ARBA" id="ARBA00023008"/>
    </source>
</evidence>
<feature type="domain" description="CopC" evidence="6">
    <location>
        <begin position="31"/>
        <end position="132"/>
    </location>
</feature>
<feature type="region of interest" description="Disordered" evidence="3">
    <location>
        <begin position="153"/>
        <end position="195"/>
    </location>
</feature>
<keyword evidence="4" id="KW-0472">Membrane</keyword>
<dbReference type="InterPro" id="IPR014755">
    <property type="entry name" value="Cu-Rt/internalin_Ig-like"/>
</dbReference>
<gene>
    <name evidence="7" type="ORF">GCM10009851_22110</name>
</gene>
<evidence type="ECO:0000259" key="6">
    <source>
        <dbReference type="Pfam" id="PF04234"/>
    </source>
</evidence>
<keyword evidence="4" id="KW-0812">Transmembrane</keyword>
<dbReference type="Pfam" id="PF04234">
    <property type="entry name" value="CopC"/>
    <property type="match status" value="1"/>
</dbReference>
<dbReference type="Proteomes" id="UP001500929">
    <property type="component" value="Unassembled WGS sequence"/>
</dbReference>
<keyword evidence="8" id="KW-1185">Reference proteome</keyword>
<dbReference type="SUPFAM" id="SSF81296">
    <property type="entry name" value="E set domains"/>
    <property type="match status" value="1"/>
</dbReference>
<reference evidence="7 8" key="1">
    <citation type="journal article" date="2019" name="Int. J. Syst. Evol. Microbiol.">
        <title>The Global Catalogue of Microorganisms (GCM) 10K type strain sequencing project: providing services to taxonomists for standard genome sequencing and annotation.</title>
        <authorList>
            <consortium name="The Broad Institute Genomics Platform"/>
            <consortium name="The Broad Institute Genome Sequencing Center for Infectious Disease"/>
            <person name="Wu L."/>
            <person name="Ma J."/>
        </authorList>
    </citation>
    <scope>NUCLEOTIDE SEQUENCE [LARGE SCALE GENOMIC DNA]</scope>
    <source>
        <strain evidence="7 8">JCM 16117</strain>
    </source>
</reference>
<evidence type="ECO:0000313" key="8">
    <source>
        <dbReference type="Proteomes" id="UP001500929"/>
    </source>
</evidence>
<evidence type="ECO:0000256" key="5">
    <source>
        <dbReference type="SAM" id="SignalP"/>
    </source>
</evidence>
<dbReference type="InterPro" id="IPR007348">
    <property type="entry name" value="CopC_dom"/>
</dbReference>
<comment type="caution">
    <text evidence="7">The sequence shown here is derived from an EMBL/GenBank/DDBJ whole genome shotgun (WGS) entry which is preliminary data.</text>
</comment>
<keyword evidence="4" id="KW-1133">Transmembrane helix</keyword>
<protein>
    <recommendedName>
        <fullName evidence="6">CopC domain-containing protein</fullName>
    </recommendedName>
</protein>
<feature type="signal peptide" evidence="5">
    <location>
        <begin position="1"/>
        <end position="27"/>
    </location>
</feature>
<feature type="compositionally biased region" description="Low complexity" evidence="3">
    <location>
        <begin position="163"/>
        <end position="187"/>
    </location>
</feature>
<evidence type="ECO:0000256" key="1">
    <source>
        <dbReference type="ARBA" id="ARBA00022729"/>
    </source>
</evidence>
<evidence type="ECO:0000313" key="7">
    <source>
        <dbReference type="EMBL" id="GAA2236686.1"/>
    </source>
</evidence>
<dbReference type="EMBL" id="BAAAQY010000006">
    <property type="protein sequence ID" value="GAA2236686.1"/>
    <property type="molecule type" value="Genomic_DNA"/>
</dbReference>
<keyword evidence="1 5" id="KW-0732">Signal</keyword>
<feature type="chain" id="PRO_5046097694" description="CopC domain-containing protein" evidence="5">
    <location>
        <begin position="28"/>
        <end position="240"/>
    </location>
</feature>
<feature type="transmembrane region" description="Helical" evidence="4">
    <location>
        <begin position="207"/>
        <end position="231"/>
    </location>
</feature>
<accession>A0ABN3DMM3</accession>
<dbReference type="RefSeq" id="WP_259479683.1">
    <property type="nucleotide sequence ID" value="NZ_BAAAQY010000006.1"/>
</dbReference>
<organism evidence="7 8">
    <name type="scientific">Herbiconiux moechotypicola</name>
    <dbReference type="NCBI Taxonomy" id="637393"/>
    <lineage>
        <taxon>Bacteria</taxon>
        <taxon>Bacillati</taxon>
        <taxon>Actinomycetota</taxon>
        <taxon>Actinomycetes</taxon>
        <taxon>Micrococcales</taxon>
        <taxon>Microbacteriaceae</taxon>
        <taxon>Herbiconiux</taxon>
    </lineage>
</organism>
<proteinExistence type="predicted"/>
<evidence type="ECO:0000256" key="4">
    <source>
        <dbReference type="SAM" id="Phobius"/>
    </source>
</evidence>
<sequence>MSTPSRLLTASLSAAAAIGLAVVPATAALAHDDLASSSPAADSSITADPGVVTLDFTETLLTVGGTPDGGSPDGFAIQVVDPEGMHYESGCVTVQDAQSSTPVALGDAGGYVVLWQVVSSDGHPTSGQFEFDYEPTTLDGAADGLTNAPVCGDAWAGDPDGTPTPTAAPATPTETAAEPEATASPTTDSAAGDPTGTAVPLVAGGALPWPVVVLVALVGAGLIASIIVLVLRRQRGGFGQ</sequence>
<evidence type="ECO:0000256" key="3">
    <source>
        <dbReference type="SAM" id="MobiDB-lite"/>
    </source>
</evidence>
<keyword evidence="2" id="KW-0186">Copper</keyword>
<dbReference type="InterPro" id="IPR014756">
    <property type="entry name" value="Ig_E-set"/>
</dbReference>
<dbReference type="Gene3D" id="2.60.40.1220">
    <property type="match status" value="1"/>
</dbReference>